<dbReference type="PANTHER" id="PTHR30007:SF0">
    <property type="entry name" value="TRANSPOSASE"/>
    <property type="match status" value="1"/>
</dbReference>
<dbReference type="InterPro" id="IPR025161">
    <property type="entry name" value="IS402-like_dom"/>
</dbReference>
<keyword evidence="3" id="KW-1185">Reference proteome</keyword>
<name>A0ABP3F3F6_9ACTN</name>
<reference evidence="3" key="1">
    <citation type="journal article" date="2019" name="Int. J. Syst. Evol. Microbiol.">
        <title>The Global Catalogue of Microorganisms (GCM) 10K type strain sequencing project: providing services to taxonomists for standard genome sequencing and annotation.</title>
        <authorList>
            <consortium name="The Broad Institute Genomics Platform"/>
            <consortium name="The Broad Institute Genome Sequencing Center for Infectious Disease"/>
            <person name="Wu L."/>
            <person name="Ma J."/>
        </authorList>
    </citation>
    <scope>NUCLEOTIDE SEQUENCE [LARGE SCALE GENOMIC DNA]</scope>
    <source>
        <strain evidence="3">JCM 4505</strain>
    </source>
</reference>
<evidence type="ECO:0000313" key="2">
    <source>
        <dbReference type="EMBL" id="GAA0291338.1"/>
    </source>
</evidence>
<sequence>MRRRRHPSDPTDAEWALLEPLLPVPACETTVGGRPEKHHRPEIVAAFRYVAGTSCKWRALPADYPLWRTVWGVHGPLGRLRHRRPYPRWLRR</sequence>
<protein>
    <recommendedName>
        <fullName evidence="1">Insertion element IS402-like domain-containing protein</fullName>
    </recommendedName>
</protein>
<gene>
    <name evidence="2" type="ORF">GCM10010302_32390</name>
</gene>
<dbReference type="Proteomes" id="UP001501867">
    <property type="component" value="Unassembled WGS sequence"/>
</dbReference>
<dbReference type="Pfam" id="PF13340">
    <property type="entry name" value="DUF4096"/>
    <property type="match status" value="1"/>
</dbReference>
<evidence type="ECO:0000313" key="3">
    <source>
        <dbReference type="Proteomes" id="UP001501867"/>
    </source>
</evidence>
<organism evidence="2 3">
    <name type="scientific">Streptomyces polychromogenes</name>
    <dbReference type="NCBI Taxonomy" id="67342"/>
    <lineage>
        <taxon>Bacteria</taxon>
        <taxon>Bacillati</taxon>
        <taxon>Actinomycetota</taxon>
        <taxon>Actinomycetes</taxon>
        <taxon>Kitasatosporales</taxon>
        <taxon>Streptomycetaceae</taxon>
        <taxon>Streptomyces</taxon>
    </lineage>
</organism>
<feature type="domain" description="Insertion element IS402-like" evidence="1">
    <location>
        <begin position="11"/>
        <end position="72"/>
    </location>
</feature>
<proteinExistence type="predicted"/>
<comment type="caution">
    <text evidence="2">The sequence shown here is derived from an EMBL/GenBank/DDBJ whole genome shotgun (WGS) entry which is preliminary data.</text>
</comment>
<evidence type="ECO:0000259" key="1">
    <source>
        <dbReference type="Pfam" id="PF13340"/>
    </source>
</evidence>
<dbReference type="PANTHER" id="PTHR30007">
    <property type="entry name" value="PHP DOMAIN PROTEIN"/>
    <property type="match status" value="1"/>
</dbReference>
<dbReference type="EMBL" id="BAAABV010000015">
    <property type="protein sequence ID" value="GAA0291338.1"/>
    <property type="molecule type" value="Genomic_DNA"/>
</dbReference>
<accession>A0ABP3F3F6</accession>